<dbReference type="Proteomes" id="UP000078263">
    <property type="component" value="Chromosome"/>
</dbReference>
<dbReference type="EMBL" id="CP016033">
    <property type="protein sequence ID" value="ANK13223.1"/>
    <property type="molecule type" value="Genomic_DNA"/>
</dbReference>
<accession>A0A192D421</accession>
<dbReference type="AlphaFoldDB" id="A0A192D421"/>
<keyword evidence="2" id="KW-1185">Reference proteome</keyword>
<reference evidence="1 2" key="1">
    <citation type="submission" date="2016-05" db="EMBL/GenBank/DDBJ databases">
        <title>Compelete Genome Sequence of Bacteriochlorophyll-Synthesizing Bacterium Porphyrobacter neustonensis DSM 9434.</title>
        <authorList>
            <person name="Shi X.-L."/>
            <person name="Wu Y.-H."/>
            <person name="Cheng H."/>
            <person name="Xu L."/>
            <person name="Zhang X.-Q."/>
            <person name="Wang C.-S."/>
            <person name="Xu X.-W."/>
        </authorList>
    </citation>
    <scope>NUCLEOTIDE SEQUENCE [LARGE SCALE GENOMIC DNA]</scope>
    <source>
        <strain evidence="1 2">DSM 9434</strain>
    </source>
</reference>
<protein>
    <submittedName>
        <fullName evidence="1">Uncharacterized protein</fullName>
    </submittedName>
</protein>
<sequence>MPHARSADHVPRGTAPHSAALLDAISARLGRFAEDAETFGIVLCSDPAVAGKHLVQLQQIDRLAQSLREMADVLAARDPAAAVAAIRLGDLRNALERVASH</sequence>
<evidence type="ECO:0000313" key="2">
    <source>
        <dbReference type="Proteomes" id="UP000078263"/>
    </source>
</evidence>
<proteinExistence type="predicted"/>
<name>A0A192D421_9SPHN</name>
<dbReference type="KEGG" id="pns:A9D12_10025"/>
<evidence type="ECO:0000313" key="1">
    <source>
        <dbReference type="EMBL" id="ANK13223.1"/>
    </source>
</evidence>
<organism evidence="1 2">
    <name type="scientific">Erythrobacter neustonensis</name>
    <dbReference type="NCBI Taxonomy" id="1112"/>
    <lineage>
        <taxon>Bacteria</taxon>
        <taxon>Pseudomonadati</taxon>
        <taxon>Pseudomonadota</taxon>
        <taxon>Alphaproteobacteria</taxon>
        <taxon>Sphingomonadales</taxon>
        <taxon>Erythrobacteraceae</taxon>
        <taxon>Erythrobacter/Porphyrobacter group</taxon>
        <taxon>Erythrobacter</taxon>
    </lineage>
</organism>
<dbReference type="STRING" id="1112.A9D12_10025"/>
<gene>
    <name evidence="1" type="ORF">A9D12_10025</name>
</gene>